<dbReference type="EMBL" id="CP110343">
    <property type="protein sequence ID" value="WPX97626.1"/>
    <property type="molecule type" value="Genomic_DNA"/>
</dbReference>
<evidence type="ECO:0000256" key="4">
    <source>
        <dbReference type="ARBA" id="ARBA00022989"/>
    </source>
</evidence>
<dbReference type="InterPro" id="IPR036259">
    <property type="entry name" value="MFS_trans_sf"/>
</dbReference>
<protein>
    <submittedName>
        <fullName evidence="8">MFS transporter</fullName>
    </submittedName>
</protein>
<comment type="subcellular location">
    <subcellularLocation>
        <location evidence="1">Cell inner membrane</location>
        <topology evidence="1">Multi-pass membrane protein</topology>
    </subcellularLocation>
</comment>
<keyword evidence="3 6" id="KW-0812">Transmembrane</keyword>
<evidence type="ECO:0000313" key="8">
    <source>
        <dbReference type="EMBL" id="WPX97626.1"/>
    </source>
</evidence>
<dbReference type="Proteomes" id="UP001325140">
    <property type="component" value="Chromosome"/>
</dbReference>
<dbReference type="SUPFAM" id="SSF103473">
    <property type="entry name" value="MFS general substrate transporter"/>
    <property type="match status" value="1"/>
</dbReference>
<evidence type="ECO:0000313" key="9">
    <source>
        <dbReference type="Proteomes" id="UP001325140"/>
    </source>
</evidence>
<feature type="domain" description="Major facilitator superfamily (MFS) profile" evidence="7">
    <location>
        <begin position="11"/>
        <end position="409"/>
    </location>
</feature>
<dbReference type="PROSITE" id="PS50850">
    <property type="entry name" value="MFS"/>
    <property type="match status" value="1"/>
</dbReference>
<keyword evidence="4 6" id="KW-1133">Transmembrane helix</keyword>
<dbReference type="InterPro" id="IPR011701">
    <property type="entry name" value="MFS"/>
</dbReference>
<evidence type="ECO:0000256" key="2">
    <source>
        <dbReference type="ARBA" id="ARBA00022448"/>
    </source>
</evidence>
<organism evidence="8 9">
    <name type="scientific">Candidatus Fokinia crypta</name>
    <dbReference type="NCBI Taxonomy" id="1920990"/>
    <lineage>
        <taxon>Bacteria</taxon>
        <taxon>Pseudomonadati</taxon>
        <taxon>Pseudomonadota</taxon>
        <taxon>Alphaproteobacteria</taxon>
        <taxon>Rickettsiales</taxon>
        <taxon>Candidatus Midichloriaceae</taxon>
        <taxon>Candidatus Fokinia</taxon>
    </lineage>
</organism>
<feature type="transmembrane region" description="Helical" evidence="6">
    <location>
        <begin position="12"/>
        <end position="31"/>
    </location>
</feature>
<name>A0ABZ0UNC8_9RICK</name>
<dbReference type="RefSeq" id="WP_323722282.1">
    <property type="nucleotide sequence ID" value="NZ_CP110343.1"/>
</dbReference>
<dbReference type="Gene3D" id="1.20.1250.20">
    <property type="entry name" value="MFS general substrate transporter like domains"/>
    <property type="match status" value="2"/>
</dbReference>
<evidence type="ECO:0000256" key="3">
    <source>
        <dbReference type="ARBA" id="ARBA00022692"/>
    </source>
</evidence>
<keyword evidence="9" id="KW-1185">Reference proteome</keyword>
<dbReference type="InterPro" id="IPR020846">
    <property type="entry name" value="MFS_dom"/>
</dbReference>
<dbReference type="PANTHER" id="PTHR23501:SF191">
    <property type="entry name" value="VACUOLAR BASIC AMINO ACID TRANSPORTER 4"/>
    <property type="match status" value="1"/>
</dbReference>
<proteinExistence type="predicted"/>
<feature type="transmembrane region" description="Helical" evidence="6">
    <location>
        <begin position="253"/>
        <end position="270"/>
    </location>
</feature>
<evidence type="ECO:0000256" key="6">
    <source>
        <dbReference type="SAM" id="Phobius"/>
    </source>
</evidence>
<keyword evidence="5 6" id="KW-0472">Membrane</keyword>
<dbReference type="Pfam" id="PF07690">
    <property type="entry name" value="MFS_1"/>
    <property type="match status" value="1"/>
</dbReference>
<evidence type="ECO:0000256" key="1">
    <source>
        <dbReference type="ARBA" id="ARBA00004429"/>
    </source>
</evidence>
<accession>A0ABZ0UNC8</accession>
<feature type="transmembrane region" description="Helical" evidence="6">
    <location>
        <begin position="211"/>
        <end position="233"/>
    </location>
</feature>
<keyword evidence="2" id="KW-0813">Transport</keyword>
<feature type="transmembrane region" description="Helical" evidence="6">
    <location>
        <begin position="386"/>
        <end position="405"/>
    </location>
</feature>
<gene>
    <name evidence="8" type="ORF">Fokcrypt_00133</name>
</gene>
<feature type="transmembrane region" description="Helical" evidence="6">
    <location>
        <begin position="341"/>
        <end position="366"/>
    </location>
</feature>
<evidence type="ECO:0000259" key="7">
    <source>
        <dbReference type="PROSITE" id="PS50850"/>
    </source>
</evidence>
<feature type="transmembrane region" description="Helical" evidence="6">
    <location>
        <begin position="308"/>
        <end position="329"/>
    </location>
</feature>
<dbReference type="PANTHER" id="PTHR23501">
    <property type="entry name" value="MAJOR FACILITATOR SUPERFAMILY"/>
    <property type="match status" value="1"/>
</dbReference>
<feature type="transmembrane region" description="Helical" evidence="6">
    <location>
        <begin position="79"/>
        <end position="96"/>
    </location>
</feature>
<reference evidence="8" key="1">
    <citation type="submission" date="2022-10" db="EMBL/GenBank/DDBJ databases">
        <title>Host association and intracellularity evolved multiple times independently in the Rickettsiales.</title>
        <authorList>
            <person name="Castelli M."/>
            <person name="Nardi T."/>
            <person name="Gammuto L."/>
            <person name="Bellinzona G."/>
            <person name="Sabaneyeva E."/>
            <person name="Potekhin A."/>
            <person name="Serra V."/>
            <person name="Petroni G."/>
            <person name="Sassera D."/>
        </authorList>
    </citation>
    <scope>NUCLEOTIDE SEQUENCE [LARGE SCALE GENOMIC DNA]</scope>
    <source>
        <strain evidence="8">US_Bl 11III1</strain>
    </source>
</reference>
<feature type="transmembrane region" description="Helical" evidence="6">
    <location>
        <begin position="133"/>
        <end position="157"/>
    </location>
</feature>
<feature type="transmembrane region" description="Helical" evidence="6">
    <location>
        <begin position="169"/>
        <end position="190"/>
    </location>
</feature>
<sequence>MQIAYSHFLRSLFIWGIGCFFYFYQFIGRIIPSITSEQLMHDLNLSASSFAISSSSWYIAYAIAQLPIGLLLDSYSPKRVMSISCLIISLGAYIVASSHSYHILAFGRVLMGIGSSGALISTMKISRMLFSPAMFPVASSTTIAIGVLAPIFCNLFASDAIIGIGWRVSFLYTSILGIILSFIILLFVHTPTSSNDKKSLIYGEVLKNPELIAIGIIALILYSIISAIGDMWGATFFTVVFNISAISGKFVNTMIYLGYSIGCFFIGWIVNKFYSIYLIHFICSAVITVILGYLSFCNFSLDLVSGAFMMFLIGIFASSKVLTFTQSVLIGGKNNTGTAVALVNCITMLGGTLCQSGIGIIMDMTWSGATNESGRRIYTVSDYKAGLSFIFLLFLLSSFLSLYFLKKSKINHRIS</sequence>
<feature type="transmembrane region" description="Helical" evidence="6">
    <location>
        <begin position="51"/>
        <end position="72"/>
    </location>
</feature>
<evidence type="ECO:0000256" key="5">
    <source>
        <dbReference type="ARBA" id="ARBA00023136"/>
    </source>
</evidence>
<feature type="transmembrane region" description="Helical" evidence="6">
    <location>
        <begin position="277"/>
        <end position="296"/>
    </location>
</feature>